<feature type="region of interest" description="Disordered" evidence="1">
    <location>
        <begin position="445"/>
        <end position="468"/>
    </location>
</feature>
<feature type="region of interest" description="Disordered" evidence="1">
    <location>
        <begin position="320"/>
        <end position="347"/>
    </location>
</feature>
<sequence>MSDKRPTNKKVNDDILDQKEKKQIKAEPRAASPTTALNEPAVSQVEMATTSHPCLERRATTGDQPRRVDVEGKLVGPRKKVMPKIDKPCIISEKRPSVETLHIDSTHDDKIFHKTEVVNGQLLQTFVQPHQRCGHELTPNEVAGIAERVLKKHREMSVSYQAGFERSRAVIAKTKEMVKKINETAEQLTEECTSEKKGEALLHGVQLDELIRKFEDTMLFRNNKSERSSTSSSSPDNQPKSNLNVENIFTGRCKSCEPDPKPLPSICKKKTESVQDDKKKRTSNIPLPGEMDETPTGVPRYPNIDSFIDHTLRRRAIQVNASTQRESSEDRRNRLVQRDAETKRNTPDEVIEEETVKRFSHLNYLELRNVRLKVASKREEIKSRIKDLKKAQAALYVSKTQFRKLSVELDVLKFLESNKLHIDRVLREIEEDADEFIHYWNERLSSSSSNDSDRYDDFSGGNSNTLCV</sequence>
<protein>
    <submittedName>
        <fullName evidence="2">Uncharacterized protein</fullName>
    </submittedName>
</protein>
<name>A0AAN9TSV3_9HEMI</name>
<evidence type="ECO:0000313" key="3">
    <source>
        <dbReference type="Proteomes" id="UP001367676"/>
    </source>
</evidence>
<dbReference type="Proteomes" id="UP001367676">
    <property type="component" value="Unassembled WGS sequence"/>
</dbReference>
<dbReference type="EMBL" id="JBBCAQ010000003">
    <property type="protein sequence ID" value="KAK7604674.1"/>
    <property type="molecule type" value="Genomic_DNA"/>
</dbReference>
<comment type="caution">
    <text evidence="2">The sequence shown here is derived from an EMBL/GenBank/DDBJ whole genome shotgun (WGS) entry which is preliminary data.</text>
</comment>
<feature type="region of interest" description="Disordered" evidence="1">
    <location>
        <begin position="260"/>
        <end position="300"/>
    </location>
</feature>
<feature type="compositionally biased region" description="Basic and acidic residues" evidence="1">
    <location>
        <begin position="54"/>
        <end position="63"/>
    </location>
</feature>
<organism evidence="2 3">
    <name type="scientific">Parthenolecanium corni</name>
    <dbReference type="NCBI Taxonomy" id="536013"/>
    <lineage>
        <taxon>Eukaryota</taxon>
        <taxon>Metazoa</taxon>
        <taxon>Ecdysozoa</taxon>
        <taxon>Arthropoda</taxon>
        <taxon>Hexapoda</taxon>
        <taxon>Insecta</taxon>
        <taxon>Pterygota</taxon>
        <taxon>Neoptera</taxon>
        <taxon>Paraneoptera</taxon>
        <taxon>Hemiptera</taxon>
        <taxon>Sternorrhyncha</taxon>
        <taxon>Coccoidea</taxon>
        <taxon>Coccidae</taxon>
        <taxon>Parthenolecanium</taxon>
    </lineage>
</organism>
<reference evidence="2 3" key="1">
    <citation type="submission" date="2024-03" db="EMBL/GenBank/DDBJ databases">
        <title>Adaptation during the transition from Ophiocordyceps entomopathogen to insect associate is accompanied by gene loss and intensified selection.</title>
        <authorList>
            <person name="Ward C.M."/>
            <person name="Onetto C.A."/>
            <person name="Borneman A.R."/>
        </authorList>
    </citation>
    <scope>NUCLEOTIDE SEQUENCE [LARGE SCALE GENOMIC DNA]</scope>
    <source>
        <strain evidence="2">AWRI1</strain>
        <tissue evidence="2">Single Adult Female</tissue>
    </source>
</reference>
<feature type="region of interest" description="Disordered" evidence="1">
    <location>
        <begin position="222"/>
        <end position="243"/>
    </location>
</feature>
<evidence type="ECO:0000256" key="1">
    <source>
        <dbReference type="SAM" id="MobiDB-lite"/>
    </source>
</evidence>
<evidence type="ECO:0000313" key="2">
    <source>
        <dbReference type="EMBL" id="KAK7604674.1"/>
    </source>
</evidence>
<feature type="compositionally biased region" description="Basic and acidic residues" evidence="1">
    <location>
        <begin position="1"/>
        <end position="28"/>
    </location>
</feature>
<feature type="region of interest" description="Disordered" evidence="1">
    <location>
        <begin position="1"/>
        <end position="63"/>
    </location>
</feature>
<feature type="compositionally biased region" description="Basic and acidic residues" evidence="1">
    <location>
        <begin position="269"/>
        <end position="279"/>
    </location>
</feature>
<keyword evidence="3" id="KW-1185">Reference proteome</keyword>
<proteinExistence type="predicted"/>
<gene>
    <name evidence="2" type="ORF">V9T40_005860</name>
</gene>
<dbReference type="AlphaFoldDB" id="A0AAN9TSV3"/>
<feature type="compositionally biased region" description="Basic and acidic residues" evidence="1">
    <location>
        <begin position="326"/>
        <end position="347"/>
    </location>
</feature>
<accession>A0AAN9TSV3</accession>